<gene>
    <name evidence="1" type="ORF">CN984_11990</name>
</gene>
<dbReference type="EMBL" id="NUIL01000015">
    <property type="protein sequence ID" value="PGO29162.1"/>
    <property type="molecule type" value="Genomic_DNA"/>
</dbReference>
<evidence type="ECO:0000313" key="2">
    <source>
        <dbReference type="Proteomes" id="UP000223777"/>
    </source>
</evidence>
<dbReference type="AlphaFoldDB" id="A0A2A7FND4"/>
<accession>A0A2A7FND4</accession>
<reference evidence="1 2" key="1">
    <citation type="submission" date="2017-09" db="EMBL/GenBank/DDBJ databases">
        <title>Large-scale bioinformatics analysis of Bacillus genomes uncovers conserved roles of natural products in bacterial physiology.</title>
        <authorList>
            <consortium name="Agbiome Team Llc"/>
            <person name="Bleich R.M."/>
            <person name="Grubbs K.J."/>
            <person name="Santa Maria K.C."/>
            <person name="Allen S.E."/>
            <person name="Farag S."/>
            <person name="Shank E.A."/>
            <person name="Bowers A."/>
        </authorList>
    </citation>
    <scope>NUCLEOTIDE SEQUENCE [LARGE SCALE GENOMIC DNA]</scope>
    <source>
        <strain evidence="1 2">AFS050027</strain>
    </source>
</reference>
<evidence type="ECO:0000313" key="1">
    <source>
        <dbReference type="EMBL" id="PGO29162.1"/>
    </source>
</evidence>
<proteinExistence type="predicted"/>
<comment type="caution">
    <text evidence="1">The sequence shown here is derived from an EMBL/GenBank/DDBJ whole genome shotgun (WGS) entry which is preliminary data.</text>
</comment>
<organism evidence="1 2">
    <name type="scientific">Bacillus cereus</name>
    <dbReference type="NCBI Taxonomy" id="1396"/>
    <lineage>
        <taxon>Bacteria</taxon>
        <taxon>Bacillati</taxon>
        <taxon>Bacillota</taxon>
        <taxon>Bacilli</taxon>
        <taxon>Bacillales</taxon>
        <taxon>Bacillaceae</taxon>
        <taxon>Bacillus</taxon>
        <taxon>Bacillus cereus group</taxon>
    </lineage>
</organism>
<dbReference type="RefSeq" id="WP_097883402.1">
    <property type="nucleotide sequence ID" value="NZ_NUIL01000015.1"/>
</dbReference>
<protein>
    <submittedName>
        <fullName evidence="1">Uncharacterized protein</fullName>
    </submittedName>
</protein>
<sequence>MTLEEFIASNPTRDKIAFQICGVANQNVLEIDETFVWKPLSELGGFTKIDFYDDVQGTFDMYGAEALTHIGIVNWKLKNRVARKIGEELND</sequence>
<name>A0A2A7FND4_BACCE</name>
<dbReference type="Proteomes" id="UP000223777">
    <property type="component" value="Unassembled WGS sequence"/>
</dbReference>